<dbReference type="AlphaFoldDB" id="A0A0B7AJ13"/>
<dbReference type="EMBL" id="HACG01033191">
    <property type="protein sequence ID" value="CEK80056.1"/>
    <property type="molecule type" value="Transcribed_RNA"/>
</dbReference>
<protein>
    <submittedName>
        <fullName evidence="2">Uncharacterized protein</fullName>
    </submittedName>
</protein>
<feature type="region of interest" description="Disordered" evidence="1">
    <location>
        <begin position="32"/>
        <end position="53"/>
    </location>
</feature>
<reference evidence="2" key="1">
    <citation type="submission" date="2014-12" db="EMBL/GenBank/DDBJ databases">
        <title>Insight into the proteome of Arion vulgaris.</title>
        <authorList>
            <person name="Aradska J."/>
            <person name="Bulat T."/>
            <person name="Smidak R."/>
            <person name="Sarate P."/>
            <person name="Gangsoo J."/>
            <person name="Sialana F."/>
            <person name="Bilban M."/>
            <person name="Lubec G."/>
        </authorList>
    </citation>
    <scope>NUCLEOTIDE SEQUENCE</scope>
    <source>
        <tissue evidence="2">Skin</tissue>
    </source>
</reference>
<proteinExistence type="predicted"/>
<gene>
    <name evidence="2" type="primary">ORF118874</name>
</gene>
<evidence type="ECO:0000313" key="2">
    <source>
        <dbReference type="EMBL" id="CEK80056.1"/>
    </source>
</evidence>
<evidence type="ECO:0000256" key="1">
    <source>
        <dbReference type="SAM" id="MobiDB-lite"/>
    </source>
</evidence>
<feature type="non-terminal residue" evidence="2">
    <location>
        <position position="1"/>
    </location>
</feature>
<accession>A0A0B7AJ13</accession>
<organism evidence="2">
    <name type="scientific">Arion vulgaris</name>
    <dbReference type="NCBI Taxonomy" id="1028688"/>
    <lineage>
        <taxon>Eukaryota</taxon>
        <taxon>Metazoa</taxon>
        <taxon>Spiralia</taxon>
        <taxon>Lophotrochozoa</taxon>
        <taxon>Mollusca</taxon>
        <taxon>Gastropoda</taxon>
        <taxon>Heterobranchia</taxon>
        <taxon>Euthyneura</taxon>
        <taxon>Panpulmonata</taxon>
        <taxon>Eupulmonata</taxon>
        <taxon>Stylommatophora</taxon>
        <taxon>Helicina</taxon>
        <taxon>Arionoidea</taxon>
        <taxon>Arionidae</taxon>
        <taxon>Arion</taxon>
    </lineage>
</organism>
<sequence length="53" mass="6253">YYSLLPLRAPSKTRVKRFMIIDMLAIRKKWEGQNSRRRDKWSIVGRGEGDGSE</sequence>
<name>A0A0B7AJ13_9EUPU</name>